<organism evidence="4 5">
    <name type="scientific">Paenibacillus glycinis</name>
    <dbReference type="NCBI Taxonomy" id="2697035"/>
    <lineage>
        <taxon>Bacteria</taxon>
        <taxon>Bacillati</taxon>
        <taxon>Bacillota</taxon>
        <taxon>Bacilli</taxon>
        <taxon>Bacillales</taxon>
        <taxon>Paenibacillaceae</taxon>
        <taxon>Paenibacillus</taxon>
    </lineage>
</organism>
<dbReference type="Pfam" id="PF00990">
    <property type="entry name" value="GGDEF"/>
    <property type="match status" value="1"/>
</dbReference>
<dbReference type="CDD" id="cd01949">
    <property type="entry name" value="GGDEF"/>
    <property type="match status" value="1"/>
</dbReference>
<proteinExistence type="predicted"/>
<dbReference type="PROSITE" id="PS50887">
    <property type="entry name" value="GGDEF"/>
    <property type="match status" value="1"/>
</dbReference>
<comment type="caution">
    <text evidence="4">The sequence shown here is derived from an EMBL/GenBank/DDBJ whole genome shotgun (WGS) entry which is preliminary data.</text>
</comment>
<dbReference type="PANTHER" id="PTHR44757">
    <property type="entry name" value="DIGUANYLATE CYCLASE DGCP"/>
    <property type="match status" value="1"/>
</dbReference>
<reference evidence="4 5" key="1">
    <citation type="submission" date="2020-01" db="EMBL/GenBank/DDBJ databases">
        <title>Paenibacillus soybeanensis sp. nov. isolated from the nodules of soybean (Glycine max(L.) Merr).</title>
        <authorList>
            <person name="Wang H."/>
        </authorList>
    </citation>
    <scope>NUCLEOTIDE SEQUENCE [LARGE SCALE GENOMIC DNA]</scope>
    <source>
        <strain evidence="4 5">T1</strain>
    </source>
</reference>
<dbReference type="Pfam" id="PF00563">
    <property type="entry name" value="EAL"/>
    <property type="match status" value="1"/>
</dbReference>
<dbReference type="EMBL" id="JAAAMV010000022">
    <property type="protein sequence ID" value="NBD26609.1"/>
    <property type="molecule type" value="Genomic_DNA"/>
</dbReference>
<evidence type="ECO:0000259" key="2">
    <source>
        <dbReference type="PROSITE" id="PS50883"/>
    </source>
</evidence>
<dbReference type="Pfam" id="PF17159">
    <property type="entry name" value="MASE3"/>
    <property type="match status" value="1"/>
</dbReference>
<keyword evidence="1" id="KW-1133">Transmembrane helix</keyword>
<dbReference type="SUPFAM" id="SSF55073">
    <property type="entry name" value="Nucleotide cyclase"/>
    <property type="match status" value="1"/>
</dbReference>
<protein>
    <submittedName>
        <fullName evidence="4">EAL domain-containing protein</fullName>
    </submittedName>
</protein>
<keyword evidence="1" id="KW-0472">Membrane</keyword>
<dbReference type="RefSeq" id="WP_161745557.1">
    <property type="nucleotide sequence ID" value="NZ_JAAAMV010000022.1"/>
</dbReference>
<dbReference type="Gene3D" id="3.20.20.450">
    <property type="entry name" value="EAL domain"/>
    <property type="match status" value="1"/>
</dbReference>
<sequence length="709" mass="80346">MSIKRAEKITIGIALAAIISFVLLRLLHRGLYWPIPERAYLFLHSGMELFGFAASFTMLVLGWLFFVNSLSKHRLYTAALFGAVGLFDLLHVLTAEGMPFYRLIGDTSLSQLFAETAQTAGSIGLFLIFRKNDEPVPASRRLPAFLTAIGLACLVSVLYFYLADLSVAPSSIFVGHAAELFRFETRSLIAFAYLGTIASVLYRNRNERPQALLTMIQSLVFFTVADVQFLLSANQHDSDMLIAHVYKLAGIYFLMKGIYYVTIEEPYQQYKRTESRINFLAFHDELTGLSNRRLLKEQLNDELQRAQQSGSRVAVFLFDIDRFKTINDALGHSFGDRMLQAVSDRLRRAADPSKRVYRMGGDEFVMLVPDMDAETDRIEHQAKQLMGLFDAPFVLDEAEYHITISLGISFYPQDGESVDVLLKNADTALYSAKAHRNEYSSYEPEMNRKAHDRLRLESDLRRAIDEEQFALAYQPLVNLTSNKVVGVEALVRWHHPKRGLLPPGEFIPLTEENGLILQLGEWVLGAACRQNKAWQDAGLPPMMMSVNLSMRQFRQHQLADRIKAILQQSGMPPQYLELEITESMTSDVEFAADTLSSLKELGVQISIDDFGTGYSSLSSLKRFPIDKLKIDRCFVNDLTRDASDAAIVSTITTMAKNLKLKVTAEGVENDEQIQFLRERDCEEAQGYYYTQPIPANLFENWFRHRSQTA</sequence>
<feature type="transmembrane region" description="Helical" evidence="1">
    <location>
        <begin position="74"/>
        <end position="92"/>
    </location>
</feature>
<dbReference type="InterPro" id="IPR000160">
    <property type="entry name" value="GGDEF_dom"/>
</dbReference>
<feature type="transmembrane region" description="Helical" evidence="1">
    <location>
        <begin position="142"/>
        <end position="163"/>
    </location>
</feature>
<feature type="transmembrane region" description="Helical" evidence="1">
    <location>
        <begin position="211"/>
        <end position="231"/>
    </location>
</feature>
<dbReference type="Gene3D" id="3.30.70.270">
    <property type="match status" value="1"/>
</dbReference>
<gene>
    <name evidence="4" type="ORF">GT019_22270</name>
</gene>
<feature type="transmembrane region" description="Helical" evidence="1">
    <location>
        <begin position="47"/>
        <end position="67"/>
    </location>
</feature>
<name>A0ABW9XWF0_9BACL</name>
<feature type="domain" description="EAL" evidence="2">
    <location>
        <begin position="453"/>
        <end position="706"/>
    </location>
</feature>
<evidence type="ECO:0000256" key="1">
    <source>
        <dbReference type="SAM" id="Phobius"/>
    </source>
</evidence>
<dbReference type="NCBIfam" id="TIGR00254">
    <property type="entry name" value="GGDEF"/>
    <property type="match status" value="1"/>
</dbReference>
<feature type="transmembrane region" description="Helical" evidence="1">
    <location>
        <begin position="9"/>
        <end position="27"/>
    </location>
</feature>
<dbReference type="InterPro" id="IPR052155">
    <property type="entry name" value="Biofilm_reg_signaling"/>
</dbReference>
<feature type="transmembrane region" description="Helical" evidence="1">
    <location>
        <begin position="183"/>
        <end position="202"/>
    </location>
</feature>
<dbReference type="InterPro" id="IPR035919">
    <property type="entry name" value="EAL_sf"/>
</dbReference>
<accession>A0ABW9XWF0</accession>
<dbReference type="SMART" id="SM00052">
    <property type="entry name" value="EAL"/>
    <property type="match status" value="1"/>
</dbReference>
<feature type="domain" description="GGDEF" evidence="3">
    <location>
        <begin position="311"/>
        <end position="444"/>
    </location>
</feature>
<dbReference type="InterPro" id="IPR029787">
    <property type="entry name" value="Nucleotide_cyclase"/>
</dbReference>
<evidence type="ECO:0000313" key="5">
    <source>
        <dbReference type="Proteomes" id="UP000665561"/>
    </source>
</evidence>
<dbReference type="SUPFAM" id="SSF141868">
    <property type="entry name" value="EAL domain-like"/>
    <property type="match status" value="1"/>
</dbReference>
<keyword evidence="5" id="KW-1185">Reference proteome</keyword>
<dbReference type="CDD" id="cd01948">
    <property type="entry name" value="EAL"/>
    <property type="match status" value="1"/>
</dbReference>
<keyword evidence="1" id="KW-0812">Transmembrane</keyword>
<evidence type="ECO:0000313" key="4">
    <source>
        <dbReference type="EMBL" id="NBD26609.1"/>
    </source>
</evidence>
<feature type="transmembrane region" description="Helical" evidence="1">
    <location>
        <begin position="112"/>
        <end position="130"/>
    </location>
</feature>
<dbReference type="PROSITE" id="PS50883">
    <property type="entry name" value="EAL"/>
    <property type="match status" value="1"/>
</dbReference>
<dbReference type="PANTHER" id="PTHR44757:SF2">
    <property type="entry name" value="BIOFILM ARCHITECTURE MAINTENANCE PROTEIN MBAA"/>
    <property type="match status" value="1"/>
</dbReference>
<dbReference type="InterPro" id="IPR001633">
    <property type="entry name" value="EAL_dom"/>
</dbReference>
<dbReference type="InterPro" id="IPR043128">
    <property type="entry name" value="Rev_trsase/Diguanyl_cyclase"/>
</dbReference>
<dbReference type="InterPro" id="IPR033425">
    <property type="entry name" value="MASE3"/>
</dbReference>
<evidence type="ECO:0000259" key="3">
    <source>
        <dbReference type="PROSITE" id="PS50887"/>
    </source>
</evidence>
<dbReference type="Proteomes" id="UP000665561">
    <property type="component" value="Unassembled WGS sequence"/>
</dbReference>
<feature type="transmembrane region" description="Helical" evidence="1">
    <location>
        <begin position="243"/>
        <end position="262"/>
    </location>
</feature>
<dbReference type="SMART" id="SM00267">
    <property type="entry name" value="GGDEF"/>
    <property type="match status" value="1"/>
</dbReference>